<keyword evidence="4" id="KW-0328">Glycosyltransferase</keyword>
<feature type="repeat" description="TPR" evidence="8">
    <location>
        <begin position="40"/>
        <end position="73"/>
    </location>
</feature>
<comment type="pathway">
    <text evidence="1">Protein modification; protein glycosylation.</text>
</comment>
<proteinExistence type="inferred from homology"/>
<evidence type="ECO:0000256" key="2">
    <source>
        <dbReference type="ARBA" id="ARBA00005386"/>
    </source>
</evidence>
<evidence type="ECO:0000256" key="3">
    <source>
        <dbReference type="ARBA" id="ARBA00011970"/>
    </source>
</evidence>
<evidence type="ECO:0000256" key="4">
    <source>
        <dbReference type="ARBA" id="ARBA00022676"/>
    </source>
</evidence>
<evidence type="ECO:0000256" key="5">
    <source>
        <dbReference type="ARBA" id="ARBA00022679"/>
    </source>
</evidence>
<evidence type="ECO:0000256" key="7">
    <source>
        <dbReference type="ARBA" id="ARBA00022803"/>
    </source>
</evidence>
<feature type="repeat" description="TPR" evidence="8">
    <location>
        <begin position="142"/>
        <end position="175"/>
    </location>
</feature>
<dbReference type="eggNOG" id="COG0457">
    <property type="taxonomic scope" value="Bacteria"/>
</dbReference>
<name>H8Z5B8_9GAMM</name>
<reference evidence="10 11" key="2">
    <citation type="submission" date="2011-11" db="EMBL/GenBank/DDBJ databases">
        <authorList>
            <consortium name="US DOE Joint Genome Institute"/>
            <person name="Lucas S."/>
            <person name="Han J."/>
            <person name="Lapidus A."/>
            <person name="Cheng J.-F."/>
            <person name="Goodwin L."/>
            <person name="Pitluck S."/>
            <person name="Peters L."/>
            <person name="Ovchinnikova G."/>
            <person name="Zhang X."/>
            <person name="Detter J.C."/>
            <person name="Han C."/>
            <person name="Tapia R."/>
            <person name="Land M."/>
            <person name="Hauser L."/>
            <person name="Kyrpides N."/>
            <person name="Ivanova N."/>
            <person name="Pagani I."/>
            <person name="Vogl K."/>
            <person name="Liu Z."/>
            <person name="Overmann J."/>
            <person name="Frigaard N.-U."/>
            <person name="Bryant D."/>
            <person name="Woyke T."/>
        </authorList>
    </citation>
    <scope>NUCLEOTIDE SEQUENCE [LARGE SCALE GENOMIC DNA]</scope>
    <source>
        <strain evidence="10 11">970</strain>
    </source>
</reference>
<dbReference type="Proteomes" id="UP000002964">
    <property type="component" value="Unassembled WGS sequence"/>
</dbReference>
<dbReference type="EC" id="2.4.1.255" evidence="3"/>
<dbReference type="Gene3D" id="1.25.40.10">
    <property type="entry name" value="Tetratricopeptide repeat domain"/>
    <property type="match status" value="3"/>
</dbReference>
<evidence type="ECO:0000313" key="10">
    <source>
        <dbReference type="EMBL" id="EIC20525.1"/>
    </source>
</evidence>
<dbReference type="AlphaFoldDB" id="H8Z5B8"/>
<evidence type="ECO:0000259" key="9">
    <source>
        <dbReference type="Pfam" id="PF13844"/>
    </source>
</evidence>
<dbReference type="Pfam" id="PF13432">
    <property type="entry name" value="TPR_16"/>
    <property type="match status" value="2"/>
</dbReference>
<keyword evidence="11" id="KW-1185">Reference proteome</keyword>
<reference evidence="11" key="1">
    <citation type="submission" date="2011-06" db="EMBL/GenBank/DDBJ databases">
        <authorList>
            <consortium name="US DOE Joint Genome Institute (JGI-PGF)"/>
            <person name="Lucas S."/>
            <person name="Han J."/>
            <person name="Lapidus A."/>
            <person name="Cheng J.-F."/>
            <person name="Goodwin L."/>
            <person name="Pitluck S."/>
            <person name="Peters L."/>
            <person name="Land M.L."/>
            <person name="Hauser L."/>
            <person name="Vogl K."/>
            <person name="Liu Z."/>
            <person name="Overmann J."/>
            <person name="Frigaard N.-U."/>
            <person name="Bryant D.A."/>
            <person name="Woyke T.J."/>
        </authorList>
    </citation>
    <scope>NUCLEOTIDE SEQUENCE [LARGE SCALE GENOMIC DNA]</scope>
    <source>
        <strain evidence="11">970</strain>
    </source>
</reference>
<feature type="repeat" description="TPR" evidence="8">
    <location>
        <begin position="210"/>
        <end position="243"/>
    </location>
</feature>
<dbReference type="InterPro" id="IPR029489">
    <property type="entry name" value="OGT/SEC/SPY_C"/>
</dbReference>
<dbReference type="EMBL" id="JH603170">
    <property type="protein sequence ID" value="EIC20525.1"/>
    <property type="molecule type" value="Genomic_DNA"/>
</dbReference>
<dbReference type="OrthoDB" id="7058953at2"/>
<dbReference type="Gene3D" id="3.40.50.11380">
    <property type="match status" value="1"/>
</dbReference>
<dbReference type="eggNOG" id="COG3914">
    <property type="taxonomic scope" value="Bacteria"/>
</dbReference>
<organism evidence="10 11">
    <name type="scientific">Thiorhodovibrio frisius</name>
    <dbReference type="NCBI Taxonomy" id="631362"/>
    <lineage>
        <taxon>Bacteria</taxon>
        <taxon>Pseudomonadati</taxon>
        <taxon>Pseudomonadota</taxon>
        <taxon>Gammaproteobacteria</taxon>
        <taxon>Chromatiales</taxon>
        <taxon>Chromatiaceae</taxon>
        <taxon>Thiorhodovibrio</taxon>
    </lineage>
</organism>
<feature type="domain" description="O-GlcNAc transferase C-terminal" evidence="9">
    <location>
        <begin position="355"/>
        <end position="508"/>
    </location>
</feature>
<comment type="similarity">
    <text evidence="2">Belongs to the glycosyltransferase 41 family. O-GlcNAc transferase subfamily.</text>
</comment>
<dbReference type="STRING" id="631362.Thi970DRAFT_04166"/>
<dbReference type="InterPro" id="IPR051939">
    <property type="entry name" value="Glycosyltr_41/O-GlcNAc_trsf"/>
</dbReference>
<dbReference type="HOGENOM" id="CLU_001721_4_0_6"/>
<dbReference type="Pfam" id="PF13844">
    <property type="entry name" value="Glyco_transf_41"/>
    <property type="match status" value="2"/>
</dbReference>
<dbReference type="SUPFAM" id="SSF48452">
    <property type="entry name" value="TPR-like"/>
    <property type="match status" value="1"/>
</dbReference>
<gene>
    <name evidence="10" type="ORF">Thi970DRAFT_04166</name>
</gene>
<dbReference type="InterPro" id="IPR019734">
    <property type="entry name" value="TPR_rpt"/>
</dbReference>
<evidence type="ECO:0000313" key="11">
    <source>
        <dbReference type="Proteomes" id="UP000002964"/>
    </source>
</evidence>
<evidence type="ECO:0000256" key="6">
    <source>
        <dbReference type="ARBA" id="ARBA00022737"/>
    </source>
</evidence>
<feature type="domain" description="O-GlcNAc transferase C-terminal" evidence="9">
    <location>
        <begin position="529"/>
        <end position="705"/>
    </location>
</feature>
<dbReference type="SUPFAM" id="SSF53756">
    <property type="entry name" value="UDP-Glycosyltransferase/glycogen phosphorylase"/>
    <property type="match status" value="1"/>
</dbReference>
<keyword evidence="6" id="KW-0677">Repeat</keyword>
<dbReference type="SMART" id="SM00028">
    <property type="entry name" value="TPR"/>
    <property type="match status" value="8"/>
</dbReference>
<dbReference type="PANTHER" id="PTHR44835">
    <property type="entry name" value="UDP-N-ACETYLGLUCOSAMINE--PEPTIDE N-ACETYLGLUCOSAMINYLTRANSFERASE SPINDLY-RELATED"/>
    <property type="match status" value="1"/>
</dbReference>
<dbReference type="GO" id="GO:0097363">
    <property type="term" value="F:protein O-acetylglucosaminyltransferase activity"/>
    <property type="evidence" value="ECO:0007669"/>
    <property type="project" value="UniProtKB-EC"/>
</dbReference>
<sequence length="721" mass="80316">MADKDDLEILAPVLEALNGDDLNVALRAYDGLVRDAPEVSGYHVNRGNILQALGRPNEALEAFDWAIRVSPSDPVSHFNRGNLLRAIGRAAEAIEAYGRAITFNSHFAEAFLNRGIVLKGMGRNQEALEAYDNAVAENPSLFLAHYNRGVLLQELGKHEDALRAFEASIDINPRYAKAQNNRGNLLRVFGRNEEAVQAFRLALEIDGKCIEALINYGNFLRSQGMLQQALGYLDSAIHLNPASTEAHLNRSATLQEMGYFHRALEACDSALARDPDSISARLNRAGILKDLGLSQKAMDEYDWVIARKPDLAVGHSNRLFSLHYWEENVQRAIFPAALEYGREFGYAANEGPYTKNKRNQAKLRVGYVSADFRCHSVGFFLQQVFAHHDLQQIELFVYNNGEVRDNLTEALSGKVTHWVDILGLPDDSVADRIRADGIDILVDLSGHSAGNRLPVFAMRPSPVQVSWLGYFGTTGLSAMDYVIGDGVVTPAGCEKYFVERIYRLPGCYLCYTPPALDIDTSRLGGKAREITFGSFNNVAKISDSTIKLWARVLDESKDSRLVLRDKSFTELSMRKRMLARFGSFGLAAERLSLEPALGRREYLESYRHIDVALDPTPYGGGTTTADALWMGVPVVTLRGKTWAGRISTSILNALGIPEFSAQDENEYVSIASSLARDREKKEKLARELRRKMLSSGFCDGAWFTQTLEAAYRTMWSDWFTT</sequence>
<keyword evidence="5 10" id="KW-0808">Transferase</keyword>
<feature type="repeat" description="TPR" evidence="8">
    <location>
        <begin position="108"/>
        <end position="141"/>
    </location>
</feature>
<dbReference type="PROSITE" id="PS50005">
    <property type="entry name" value="TPR"/>
    <property type="match status" value="4"/>
</dbReference>
<protein>
    <recommendedName>
        <fullName evidence="3">protein O-GlcNAc transferase</fullName>
        <ecNumber evidence="3">2.4.1.255</ecNumber>
    </recommendedName>
</protein>
<dbReference type="PANTHER" id="PTHR44835:SF1">
    <property type="entry name" value="PROTEIN O-GLCNAC TRANSFERASE"/>
    <property type="match status" value="1"/>
</dbReference>
<dbReference type="InterPro" id="IPR011990">
    <property type="entry name" value="TPR-like_helical_dom_sf"/>
</dbReference>
<keyword evidence="7 8" id="KW-0802">TPR repeat</keyword>
<evidence type="ECO:0000256" key="8">
    <source>
        <dbReference type="PROSITE-ProRule" id="PRU00339"/>
    </source>
</evidence>
<evidence type="ECO:0000256" key="1">
    <source>
        <dbReference type="ARBA" id="ARBA00004922"/>
    </source>
</evidence>
<dbReference type="RefSeq" id="WP_009150928.1">
    <property type="nucleotide sequence ID" value="NZ_CP121471.1"/>
</dbReference>
<accession>H8Z5B8</accession>
<dbReference type="Gene3D" id="3.40.50.2000">
    <property type="entry name" value="Glycogen Phosphorylase B"/>
    <property type="match status" value="1"/>
</dbReference>